<dbReference type="PANTHER" id="PTHR12894:SF27">
    <property type="entry name" value="TRANSFORMING GROWTH FACTOR-BETA RECEPTOR-ASSOCIATED PROTEIN 1"/>
    <property type="match status" value="1"/>
</dbReference>
<dbReference type="GO" id="GO:0005737">
    <property type="term" value="C:cytoplasm"/>
    <property type="evidence" value="ECO:0007669"/>
    <property type="project" value="UniProtKB-SubCell"/>
</dbReference>
<protein>
    <recommendedName>
        <fullName evidence="6">CNH domain-containing protein</fullName>
    </recommendedName>
</protein>
<comment type="subcellular location">
    <subcellularLocation>
        <location evidence="1">Cytoplasm</location>
    </subcellularLocation>
</comment>
<evidence type="ECO:0000256" key="2">
    <source>
        <dbReference type="ARBA" id="ARBA00022448"/>
    </source>
</evidence>
<feature type="region of interest" description="Disordered" evidence="5">
    <location>
        <begin position="21"/>
        <end position="47"/>
    </location>
</feature>
<proteinExistence type="predicted"/>
<dbReference type="Pfam" id="PF00780">
    <property type="entry name" value="CNH"/>
    <property type="match status" value="1"/>
</dbReference>
<dbReference type="SUPFAM" id="SSF50978">
    <property type="entry name" value="WD40 repeat-like"/>
    <property type="match status" value="1"/>
</dbReference>
<evidence type="ECO:0000259" key="6">
    <source>
        <dbReference type="PROSITE" id="PS50219"/>
    </source>
</evidence>
<feature type="region of interest" description="Disordered" evidence="5">
    <location>
        <begin position="377"/>
        <end position="424"/>
    </location>
</feature>
<dbReference type="Proteomes" id="UP000199727">
    <property type="component" value="Unassembled WGS sequence"/>
</dbReference>
<evidence type="ECO:0000256" key="1">
    <source>
        <dbReference type="ARBA" id="ARBA00004496"/>
    </source>
</evidence>
<dbReference type="PANTHER" id="PTHR12894">
    <property type="entry name" value="CNH DOMAIN CONTAINING"/>
    <property type="match status" value="1"/>
</dbReference>
<dbReference type="PROSITE" id="PS50219">
    <property type="entry name" value="CNH"/>
    <property type="match status" value="1"/>
</dbReference>
<name>A0A854QRK7_CRYNE</name>
<evidence type="ECO:0000256" key="5">
    <source>
        <dbReference type="SAM" id="MobiDB-lite"/>
    </source>
</evidence>
<dbReference type="GO" id="GO:0034058">
    <property type="term" value="P:endosomal vesicle fusion"/>
    <property type="evidence" value="ECO:0007669"/>
    <property type="project" value="TreeGrafter"/>
</dbReference>
<accession>A0A854QRK7</accession>
<evidence type="ECO:0000256" key="4">
    <source>
        <dbReference type="ARBA" id="ARBA00022927"/>
    </source>
</evidence>
<feature type="compositionally biased region" description="Basic and acidic residues" evidence="5">
    <location>
        <begin position="386"/>
        <end position="399"/>
    </location>
</feature>
<dbReference type="GO" id="GO:0015031">
    <property type="term" value="P:protein transport"/>
    <property type="evidence" value="ECO:0007669"/>
    <property type="project" value="UniProtKB-KW"/>
</dbReference>
<dbReference type="OrthoDB" id="10258882at2759"/>
<evidence type="ECO:0000256" key="3">
    <source>
        <dbReference type="ARBA" id="ARBA00022490"/>
    </source>
</evidence>
<dbReference type="InterPro" id="IPR001180">
    <property type="entry name" value="CNH_dom"/>
</dbReference>
<dbReference type="GO" id="GO:0006914">
    <property type="term" value="P:autophagy"/>
    <property type="evidence" value="ECO:0007669"/>
    <property type="project" value="TreeGrafter"/>
</dbReference>
<comment type="caution">
    <text evidence="7">The sequence shown here is derived from an EMBL/GenBank/DDBJ whole genome shotgun (WGS) entry which is preliminary data.</text>
</comment>
<dbReference type="AlphaFoldDB" id="A0A854QRK7"/>
<feature type="domain" description="CNH" evidence="6">
    <location>
        <begin position="50"/>
        <end position="348"/>
    </location>
</feature>
<dbReference type="InterPro" id="IPR036322">
    <property type="entry name" value="WD40_repeat_dom_sf"/>
</dbReference>
<keyword evidence="2" id="KW-0813">Transport</keyword>
<keyword evidence="3" id="KW-0963">Cytoplasm</keyword>
<keyword evidence="4" id="KW-0653">Protein transport</keyword>
<feature type="region of interest" description="Disordered" evidence="5">
    <location>
        <begin position="1102"/>
        <end position="1131"/>
    </location>
</feature>
<organism evidence="7 8">
    <name type="scientific">Cryptococcus neoformans Tu259-1</name>
    <dbReference type="NCBI Taxonomy" id="1230072"/>
    <lineage>
        <taxon>Eukaryota</taxon>
        <taxon>Fungi</taxon>
        <taxon>Dikarya</taxon>
        <taxon>Basidiomycota</taxon>
        <taxon>Agaricomycotina</taxon>
        <taxon>Tremellomycetes</taxon>
        <taxon>Tremellales</taxon>
        <taxon>Cryptococcaceae</taxon>
        <taxon>Cryptococcus</taxon>
        <taxon>Cryptococcus neoformans species complex</taxon>
    </lineage>
</organism>
<evidence type="ECO:0000313" key="7">
    <source>
        <dbReference type="EMBL" id="OXG30119.1"/>
    </source>
</evidence>
<dbReference type="EMBL" id="AMKT01000006">
    <property type="protein sequence ID" value="OXG30119.1"/>
    <property type="molecule type" value="Genomic_DNA"/>
</dbReference>
<gene>
    <name evidence="7" type="ORF">C361_00208</name>
</gene>
<dbReference type="GO" id="GO:0016020">
    <property type="term" value="C:membrane"/>
    <property type="evidence" value="ECO:0007669"/>
    <property type="project" value="TreeGrafter"/>
</dbReference>
<sequence>MLSPYHLQPLIPHFRPEPDLLQFDTQHSPASHSPSPSQSPARNSNNNNEHREIRCVEGYGYNLYVGASDGTVEWWVCEGSAYPQTNGWVMRHKHTLFPRRPVSKMYILPKVSKLFVISDGTMHALTLPSLEAVPSTIIPTMRGVVSVILNDDELDYGPGSEEKTDMTIVIVRRRVLGIYRLGNRLQSIKEIPLPSSPTAHALFQTYLCCALLSPETSQIVNCVVDLSDASLTEVLPVSQVPPLEGEGGEGKEAVNANIVVIPDEKEFLVTSYTGTSTMGVFLNGQGDPVRGTIAWTSHPLSITVESNWIIALLSDQTISIHSLSDLDRPVQVIPLPHGTNAMSLSYSPYGVRVSDVFSGEKLKPSKMRFLSGKVAPTIETPATVEEQSKRQGEEQGDSIKDEEDDPPAGSGLTPPSSPKPALEHTADKSPAFITAMSETFLVTASSILSLIPTPDIMLLESLCEEHQMSEAASLISDIRRHYRKGTVEPSPSPIDTLNTSHLIRYLSLVLASQLTLSASFEKAAEYWVKGKVDPRWVVRLFEGLRGKMIGSEEEGEIFSGLASAFMDMELVDALITSSIKRNYSPHLTPSTSLSPASTDLRQALENEANKMLAEVLSKIRVNRRKGGGARGLDSRKIDMVVDTTLAKLLTLLANDSQESTEQLLSLLSSSNDIIMSEVEPFLEKRKYVLAKVKEKNGEWGRVLDILRELVESGNQDPMCKDPVQEVAMALMNVQDVDTWTDHVLWMIAKRPEKALDVIINHPPATLSPANFLPRLQPYPETHQAYLEHIVVKQRSPSRDLHQQLLCSLLDEIQRIIVDDGVKYHLDELQEEYKKETERIAGIKGKERETFIYFFARLAPDTPIKRLRLKLAFFLHGSPFYDITQAEQRLEGMERLVYEKAIVYGKLGKHRPALQLLALTLFDPLSAQTYATSAGEILPPRLARSTSSISGIGALEAWATLGEVGKRKKVKDDGGKLEEALVQDLLDVYMQDGTPLSLHCASTLLNTLPHLLPLYPILGSMPPSWPLNIVSPFFVHSIRRGTHKRWEGMVKKGVARGEFAKIEERWLEEMREIAPVVKEVDPDSGAGDSIWDEKIDEKEEYAAVEKDEKGQQEMLSEKMPLRGIDAGRTRHV</sequence>
<reference evidence="7 8" key="1">
    <citation type="submission" date="2017-06" db="EMBL/GenBank/DDBJ databases">
        <title>Global population genomics of the pathogenic fungus Cryptococcus neoformans var. grubii.</title>
        <authorList>
            <person name="Cuomo C."/>
            <person name="Litvintseva A."/>
            <person name="Chen Y."/>
            <person name="Young S."/>
            <person name="Zeng Q."/>
            <person name="Chapman S."/>
            <person name="Gujja S."/>
            <person name="Saif S."/>
            <person name="Birren B."/>
        </authorList>
    </citation>
    <scope>NUCLEOTIDE SEQUENCE [LARGE SCALE GENOMIC DNA]</scope>
    <source>
        <strain evidence="7 8">Tu259-1</strain>
    </source>
</reference>
<feature type="compositionally biased region" description="Low complexity" evidence="5">
    <location>
        <begin position="26"/>
        <end position="41"/>
    </location>
</feature>
<evidence type="ECO:0000313" key="8">
    <source>
        <dbReference type="Proteomes" id="UP000199727"/>
    </source>
</evidence>
<dbReference type="InterPro" id="IPR032914">
    <property type="entry name" value="Vam6/VPS39/TRAP1"/>
</dbReference>